<proteinExistence type="predicted"/>
<dbReference type="GeneID" id="93090845"/>
<organism evidence="1 2">
    <name type="scientific">Campylobacter sputorum subsp. sputorum</name>
    <dbReference type="NCBI Taxonomy" id="32024"/>
    <lineage>
        <taxon>Bacteria</taxon>
        <taxon>Pseudomonadati</taxon>
        <taxon>Campylobacterota</taxon>
        <taxon>Epsilonproteobacteria</taxon>
        <taxon>Campylobacterales</taxon>
        <taxon>Campylobacteraceae</taxon>
        <taxon>Campylobacter</taxon>
    </lineage>
</organism>
<dbReference type="InterPro" id="IPR010181">
    <property type="entry name" value="CGCAxxGCC_motif"/>
</dbReference>
<evidence type="ECO:0000313" key="2">
    <source>
        <dbReference type="Proteomes" id="UP000254920"/>
    </source>
</evidence>
<dbReference type="Pfam" id="PF09719">
    <property type="entry name" value="C_GCAxxG_C_C"/>
    <property type="match status" value="1"/>
</dbReference>
<dbReference type="Proteomes" id="UP000254920">
    <property type="component" value="Unassembled WGS sequence"/>
</dbReference>
<sequence>MTEEEARTAFGCGQNCTQIVLNQICGDCLSTEMIKNISTCFEGGMYCGKTCGAVVGAYMAIGLKCKNAKDLKAKFDKKFINEFKSLECKDILGYDLSKKDELKEIINQNLFSKICPKAVKFAVDFLDNQN</sequence>
<protein>
    <submittedName>
        <fullName evidence="1">C_GCAxxG_C_C family protein</fullName>
    </submittedName>
</protein>
<dbReference type="RefSeq" id="WP_089182659.1">
    <property type="nucleotide sequence ID" value="NZ_CP043427.1"/>
</dbReference>
<dbReference type="OrthoDB" id="9791535at2"/>
<accession>A0A381DHR2</accession>
<gene>
    <name evidence="1" type="ORF">NCTC12475_00403</name>
</gene>
<keyword evidence="2" id="KW-1185">Reference proteome</keyword>
<reference evidence="1 2" key="1">
    <citation type="submission" date="2018-06" db="EMBL/GenBank/DDBJ databases">
        <authorList>
            <consortium name="Pathogen Informatics"/>
            <person name="Doyle S."/>
        </authorList>
    </citation>
    <scope>NUCLEOTIDE SEQUENCE [LARGE SCALE GENOMIC DNA]</scope>
    <source>
        <strain evidence="1 2">NCTC12475</strain>
    </source>
</reference>
<dbReference type="AlphaFoldDB" id="A0A381DHR2"/>
<name>A0A381DHR2_9BACT</name>
<dbReference type="STRING" id="32024.GCA_000788295_00523"/>
<evidence type="ECO:0000313" key="1">
    <source>
        <dbReference type="EMBL" id="SUX10208.1"/>
    </source>
</evidence>
<dbReference type="EMBL" id="UFVD01000001">
    <property type="protein sequence ID" value="SUX10208.1"/>
    <property type="molecule type" value="Genomic_DNA"/>
</dbReference>